<dbReference type="SUPFAM" id="SSF53901">
    <property type="entry name" value="Thiolase-like"/>
    <property type="match status" value="2"/>
</dbReference>
<proteinExistence type="inferred from homology"/>
<evidence type="ECO:0000313" key="11">
    <source>
        <dbReference type="Proteomes" id="UP000290289"/>
    </source>
</evidence>
<dbReference type="AlphaFoldDB" id="A0A498JL92"/>
<gene>
    <name evidence="10" type="ORF">DVH24_024066</name>
</gene>
<dbReference type="GO" id="GO:0006633">
    <property type="term" value="P:fatty acid biosynthetic process"/>
    <property type="evidence" value="ECO:0007669"/>
    <property type="project" value="UniProtKB-UniPathway"/>
</dbReference>
<evidence type="ECO:0000256" key="4">
    <source>
        <dbReference type="ARBA" id="ARBA00023315"/>
    </source>
</evidence>
<feature type="active site" evidence="7">
    <location>
        <position position="343"/>
    </location>
</feature>
<feature type="active site" evidence="7">
    <location>
        <position position="339"/>
    </location>
</feature>
<feature type="active site" evidence="7">
    <location>
        <position position="372"/>
    </location>
</feature>
<feature type="domain" description="Beta-ketoacyl-[acyl-carrier-protein] synthase III C-terminal" evidence="9">
    <location>
        <begin position="336"/>
        <end position="418"/>
    </location>
</feature>
<feature type="domain" description="FAE" evidence="8">
    <location>
        <begin position="25"/>
        <end position="308"/>
    </location>
</feature>
<sequence length="471" mass="53016">MGILMATCLLALFYGFSCLCKLLLRRRDQACYLLAYECHMPPDDMKLSADSCVKIVSRNRNLGLEEFRFLLKTITHSGIGQETYCARNIIQGREETATREDELAEMDGIIFDALDKLFARATSISRSQIDILVVNVSMFSPAPSLSSRIVNRYKMRDDIKSFNLSGMGCSASLIAIDVVQNLFKSHKNANAIVVSTESLAPHWYCGVEKSMMLTNCLFRSGGCAMLLTNKRSLKHQAKLKLNHLVRMHTGSNDEAYNCCIQTEDESGNRGFRLTKYLVKAATKGFTKNLQVLAPKILPLREILRYLVASRLNNIRTSITSQKPKADGRLGLNLKTGIEHFCIHPGGRAIIDGIGKSLGLSDFDVEPSRMALHRFGNTSGAGFWYALGYMEAKKRLKKGNRILMSGFGAGFKCNNIVWEVMKDLDDVNVWKDCIDSYPRDLNKVNPFMEKYGWIHDDYIGFVRFDMSLLVIE</sequence>
<evidence type="ECO:0000256" key="1">
    <source>
        <dbReference type="ARBA" id="ARBA00005194"/>
    </source>
</evidence>
<dbReference type="InterPro" id="IPR013747">
    <property type="entry name" value="ACP_syn_III_C"/>
</dbReference>
<dbReference type="STRING" id="3750.A0A498JL92"/>
<feature type="active site" evidence="7">
    <location>
        <position position="376"/>
    </location>
</feature>
<organism evidence="10 11">
    <name type="scientific">Malus domestica</name>
    <name type="common">Apple</name>
    <name type="synonym">Pyrus malus</name>
    <dbReference type="NCBI Taxonomy" id="3750"/>
    <lineage>
        <taxon>Eukaryota</taxon>
        <taxon>Viridiplantae</taxon>
        <taxon>Streptophyta</taxon>
        <taxon>Embryophyta</taxon>
        <taxon>Tracheophyta</taxon>
        <taxon>Spermatophyta</taxon>
        <taxon>Magnoliopsida</taxon>
        <taxon>eudicotyledons</taxon>
        <taxon>Gunneridae</taxon>
        <taxon>Pentapetalae</taxon>
        <taxon>rosids</taxon>
        <taxon>fabids</taxon>
        <taxon>Rosales</taxon>
        <taxon>Rosaceae</taxon>
        <taxon>Amygdaloideae</taxon>
        <taxon>Maleae</taxon>
        <taxon>Malus</taxon>
    </lineage>
</organism>
<evidence type="ECO:0000256" key="5">
    <source>
        <dbReference type="ARBA" id="ARBA00047375"/>
    </source>
</evidence>
<dbReference type="SMR" id="A0A498JL92"/>
<comment type="pathway">
    <text evidence="1 6">Lipid metabolism; fatty acid biosynthesis.</text>
</comment>
<feature type="active site" evidence="7">
    <location>
        <position position="169"/>
    </location>
</feature>
<protein>
    <recommendedName>
        <fullName evidence="6">3-ketoacyl-CoA synthase</fullName>
        <ecNumber evidence="6">2.3.1.-</ecNumber>
    </recommendedName>
</protein>
<dbReference type="Pfam" id="PF08541">
    <property type="entry name" value="ACP_syn_III_C"/>
    <property type="match status" value="1"/>
</dbReference>
<name>A0A498JL92_MALDO</name>
<dbReference type="InterPro" id="IPR016039">
    <property type="entry name" value="Thiolase-like"/>
</dbReference>
<dbReference type="InterPro" id="IPR013601">
    <property type="entry name" value="FAE1_typ3_polyketide_synth"/>
</dbReference>
<dbReference type="OrthoDB" id="329835at2759"/>
<dbReference type="Gramene" id="mRNA:MD07G0154800">
    <property type="protein sequence ID" value="CDS:MD07G0154800.1"/>
    <property type="gene ID" value="MD07G0154800"/>
</dbReference>
<dbReference type="InterPro" id="IPR012392">
    <property type="entry name" value="3-ktacl-CoA_syn"/>
</dbReference>
<dbReference type="GO" id="GO:0016020">
    <property type="term" value="C:membrane"/>
    <property type="evidence" value="ECO:0007669"/>
    <property type="project" value="InterPro"/>
</dbReference>
<evidence type="ECO:0000259" key="9">
    <source>
        <dbReference type="Pfam" id="PF08541"/>
    </source>
</evidence>
<keyword evidence="4 6" id="KW-0012">Acyltransferase</keyword>
<dbReference type="PANTHER" id="PTHR31561">
    <property type="entry name" value="3-KETOACYL-COA SYNTHASE"/>
    <property type="match status" value="1"/>
</dbReference>
<reference evidence="10 11" key="1">
    <citation type="submission" date="2018-10" db="EMBL/GenBank/DDBJ databases">
        <title>A high-quality apple genome assembly.</title>
        <authorList>
            <person name="Hu J."/>
        </authorList>
    </citation>
    <scope>NUCLEOTIDE SEQUENCE [LARGE SCALE GENOMIC DNA]</scope>
    <source>
        <strain evidence="11">cv. HFTH1</strain>
        <tissue evidence="10">Young leaf</tissue>
    </source>
</reference>
<evidence type="ECO:0000313" key="10">
    <source>
        <dbReference type="EMBL" id="RXH94382.1"/>
    </source>
</evidence>
<dbReference type="UniPathway" id="UPA00094"/>
<dbReference type="Pfam" id="PF08392">
    <property type="entry name" value="FAE1_CUT1_RppA"/>
    <property type="match status" value="1"/>
</dbReference>
<keyword evidence="3 6" id="KW-0808">Transferase</keyword>
<dbReference type="Proteomes" id="UP000290289">
    <property type="component" value="Chromosome 7"/>
</dbReference>
<dbReference type="EMBL" id="RDQH01000333">
    <property type="protein sequence ID" value="RXH94382.1"/>
    <property type="molecule type" value="Genomic_DNA"/>
</dbReference>
<dbReference type="GO" id="GO:0009922">
    <property type="term" value="F:fatty acid elongase activity"/>
    <property type="evidence" value="ECO:0007669"/>
    <property type="project" value="UniProtKB-EC"/>
</dbReference>
<dbReference type="Gene3D" id="3.40.47.10">
    <property type="match status" value="1"/>
</dbReference>
<evidence type="ECO:0000256" key="6">
    <source>
        <dbReference type="PIRNR" id="PIRNR036417"/>
    </source>
</evidence>
<dbReference type="CDD" id="cd00831">
    <property type="entry name" value="CHS_like"/>
    <property type="match status" value="1"/>
</dbReference>
<evidence type="ECO:0000256" key="2">
    <source>
        <dbReference type="ARBA" id="ARBA00005531"/>
    </source>
</evidence>
<evidence type="ECO:0000256" key="7">
    <source>
        <dbReference type="PIRSR" id="PIRSR036417-1"/>
    </source>
</evidence>
<dbReference type="EC" id="2.3.1.-" evidence="6"/>
<dbReference type="PIRSF" id="PIRSF036417">
    <property type="entry name" value="3-ktacl-CoA_syn"/>
    <property type="match status" value="1"/>
</dbReference>
<comment type="similarity">
    <text evidence="2 6">Belongs to the thiolase-like superfamily. Chalcone/stilbene synthases family.</text>
</comment>
<comment type="caution">
    <text evidence="10">The sequence shown here is derived from an EMBL/GenBank/DDBJ whole genome shotgun (WGS) entry which is preliminary data.</text>
</comment>
<dbReference type="KEGG" id="mdm:103416918"/>
<evidence type="ECO:0000259" key="8">
    <source>
        <dbReference type="Pfam" id="PF08392"/>
    </source>
</evidence>
<accession>A0A498JL92</accession>
<comment type="catalytic activity">
    <reaction evidence="5">
        <text>a very-long-chain acyl-CoA + malonyl-CoA + H(+) = a very-long-chain 3-oxoacyl-CoA + CO2 + CoA</text>
        <dbReference type="Rhea" id="RHEA:32727"/>
        <dbReference type="ChEBI" id="CHEBI:15378"/>
        <dbReference type="ChEBI" id="CHEBI:16526"/>
        <dbReference type="ChEBI" id="CHEBI:57287"/>
        <dbReference type="ChEBI" id="CHEBI:57384"/>
        <dbReference type="ChEBI" id="CHEBI:90725"/>
        <dbReference type="ChEBI" id="CHEBI:90736"/>
        <dbReference type="EC" id="2.3.1.199"/>
    </reaction>
</comment>
<evidence type="ECO:0000256" key="3">
    <source>
        <dbReference type="ARBA" id="ARBA00022679"/>
    </source>
</evidence>
<feature type="active site" evidence="7">
    <location>
        <position position="248"/>
    </location>
</feature>
<keyword evidence="11" id="KW-1185">Reference proteome</keyword>